<dbReference type="PANTHER" id="PTHR33166">
    <property type="entry name" value="GAG_P30 DOMAIN-CONTAINING PROTEIN"/>
    <property type="match status" value="1"/>
</dbReference>
<protein>
    <recommendedName>
        <fullName evidence="1">Core shell protein Gag P30 domain-containing protein</fullName>
    </recommendedName>
</protein>
<keyword evidence="4" id="KW-1185">Reference proteome</keyword>
<comment type="caution">
    <text evidence="2">The sequence shown here is derived from an EMBL/GenBank/DDBJ whole genome shotgun (WGS) entry which is preliminary data.</text>
</comment>
<evidence type="ECO:0000313" key="2">
    <source>
        <dbReference type="EMBL" id="KAF1657070.1"/>
    </source>
</evidence>
<dbReference type="InterPro" id="IPR003036">
    <property type="entry name" value="Gag_P30"/>
</dbReference>
<evidence type="ECO:0000313" key="4">
    <source>
        <dbReference type="Proteomes" id="UP000751161"/>
    </source>
</evidence>
<dbReference type="EMBL" id="VULM01000789">
    <property type="protein sequence ID" value="KAF1668491.1"/>
    <property type="molecule type" value="Genomic_DNA"/>
</dbReference>
<accession>A0A8J4L7S4</accession>
<dbReference type="Proteomes" id="UP000751161">
    <property type="component" value="Unassembled WGS sequence"/>
</dbReference>
<organism evidence="2 4">
    <name type="scientific">Aptenodytes patagonicus</name>
    <name type="common">King penguin</name>
    <dbReference type="NCBI Taxonomy" id="9234"/>
    <lineage>
        <taxon>Eukaryota</taxon>
        <taxon>Metazoa</taxon>
        <taxon>Chordata</taxon>
        <taxon>Craniata</taxon>
        <taxon>Vertebrata</taxon>
        <taxon>Euteleostomi</taxon>
        <taxon>Archelosauria</taxon>
        <taxon>Archosauria</taxon>
        <taxon>Dinosauria</taxon>
        <taxon>Saurischia</taxon>
        <taxon>Theropoda</taxon>
        <taxon>Coelurosauria</taxon>
        <taxon>Aves</taxon>
        <taxon>Neognathae</taxon>
        <taxon>Neoaves</taxon>
        <taxon>Aequornithes</taxon>
        <taxon>Sphenisciformes</taxon>
        <taxon>Spheniscidae</taxon>
        <taxon>Aptenodytes</taxon>
    </lineage>
</organism>
<dbReference type="Pfam" id="PF02093">
    <property type="entry name" value="Gag_p30"/>
    <property type="match status" value="1"/>
</dbReference>
<feature type="non-terminal residue" evidence="2">
    <location>
        <position position="54"/>
    </location>
</feature>
<sequence length="54" mass="6045">TRKYTTLDPESEEGKNQLATLFIGQSADDIQRKLQKLQGADARNLGKLLDVAWV</sequence>
<gene>
    <name evidence="2" type="ORF">FQA23_0001540</name>
    <name evidence="3" type="ORF">FQA23_0001541</name>
</gene>
<feature type="non-terminal residue" evidence="2">
    <location>
        <position position="1"/>
    </location>
</feature>
<feature type="domain" description="Core shell protein Gag P30" evidence="1">
    <location>
        <begin position="2"/>
        <end position="50"/>
    </location>
</feature>
<dbReference type="GO" id="GO:0019068">
    <property type="term" value="P:virion assembly"/>
    <property type="evidence" value="ECO:0007669"/>
    <property type="project" value="InterPro"/>
</dbReference>
<evidence type="ECO:0000313" key="3">
    <source>
        <dbReference type="EMBL" id="KAF1668491.1"/>
    </source>
</evidence>
<dbReference type="EMBL" id="VULM01012244">
    <property type="protein sequence ID" value="KAF1657070.1"/>
    <property type="molecule type" value="Genomic_DNA"/>
</dbReference>
<reference evidence="2" key="1">
    <citation type="journal article" date="2019" name="Gigascience">
        <title>High-coverage genomes to elucidate the evolution of penguins.</title>
        <authorList>
            <person name="Pan H."/>
            <person name="Cole T.L."/>
            <person name="Bi X."/>
            <person name="Fang M."/>
            <person name="Zhou C."/>
            <person name="Yang Z."/>
            <person name="Ksepka D.T."/>
            <person name="Hart T."/>
            <person name="Bouzat J.L."/>
            <person name="Argilla L.S."/>
            <person name="Bertelsen M.F."/>
            <person name="Boersma P.D."/>
            <person name="Bost C.A."/>
            <person name="Cherel Y."/>
            <person name="Dann P."/>
            <person name="Fiddaman S.R."/>
            <person name="Howard P."/>
            <person name="Labuschagne K."/>
            <person name="Mattern T."/>
            <person name="Miller G."/>
            <person name="Parker P."/>
            <person name="Phillips R.A."/>
            <person name="Quillfeldt P."/>
            <person name="Ryan P.G."/>
            <person name="Taylor H."/>
            <person name="Thompson D.R."/>
            <person name="Young M.J."/>
            <person name="Ellegaard M.R."/>
            <person name="Gilbert M.T.P."/>
            <person name="Sinding M.S."/>
            <person name="Pacheco G."/>
            <person name="Shepherd L.D."/>
            <person name="Tennyson A.J.D."/>
            <person name="Grosser S."/>
            <person name="Kay E."/>
            <person name="Nupen L.J."/>
            <person name="Ellenberg U."/>
            <person name="Houston D.M."/>
            <person name="Reeve A.H."/>
            <person name="Johnson K."/>
            <person name="Masello J.F."/>
            <person name="Stracke T."/>
            <person name="McKinlay B."/>
            <person name="Borboroglu P.G."/>
            <person name="Zhang D.X."/>
            <person name="Zhang G."/>
        </authorList>
    </citation>
    <scope>NUCLEOTIDE SEQUENCE</scope>
    <source>
        <strain evidence="2">KP FORT 001</strain>
    </source>
</reference>
<evidence type="ECO:0000259" key="1">
    <source>
        <dbReference type="Pfam" id="PF02093"/>
    </source>
</evidence>
<dbReference type="InterPro" id="IPR050462">
    <property type="entry name" value="Retroviral_Gag-Pol_poly"/>
</dbReference>
<proteinExistence type="predicted"/>
<name>A0A8J4L7S4_APTPA</name>
<dbReference type="AlphaFoldDB" id="A0A8J4L7S4"/>